<dbReference type="GO" id="GO:0006950">
    <property type="term" value="P:response to stress"/>
    <property type="evidence" value="ECO:0007669"/>
    <property type="project" value="TreeGrafter"/>
</dbReference>
<gene>
    <name evidence="2" type="ORF">PCC6912_33550</name>
</gene>
<protein>
    <submittedName>
        <fullName evidence="2">MarR family transcriptional regulator</fullName>
    </submittedName>
</protein>
<feature type="domain" description="HTH marR-type" evidence="1">
    <location>
        <begin position="33"/>
        <end position="173"/>
    </location>
</feature>
<sequence length="173" mass="19509">MTTNFQFLNINFCEEAEPMAKQVVNRTPAGQAIEELIIEIVATFFLLRAEGMRIGVVSPSGEGYWSVLRILKMNGAQTVPQIARYRYVPRQSIQKLANEMLKDGVIELVNNPAHKRSKLLRLTPKGEAVFQELSDRIAALTETLAEQEDAAQLQNAVVVVKHLHEQLREILNQ</sequence>
<dbReference type="SMART" id="SM00347">
    <property type="entry name" value="HTH_MARR"/>
    <property type="match status" value="1"/>
</dbReference>
<dbReference type="RefSeq" id="WP_016876143.1">
    <property type="nucleotide sequence ID" value="NZ_AJLN01000153.1"/>
</dbReference>
<dbReference type="GO" id="GO:0003700">
    <property type="term" value="F:DNA-binding transcription factor activity"/>
    <property type="evidence" value="ECO:0007669"/>
    <property type="project" value="InterPro"/>
</dbReference>
<dbReference type="STRING" id="211165.GCA_000317285_06695"/>
<dbReference type="PROSITE" id="PS50995">
    <property type="entry name" value="HTH_MARR_2"/>
    <property type="match status" value="1"/>
</dbReference>
<dbReference type="InterPro" id="IPR039422">
    <property type="entry name" value="MarR/SlyA-like"/>
</dbReference>
<dbReference type="AlphaFoldDB" id="A0A433NB82"/>
<evidence type="ECO:0000313" key="3">
    <source>
        <dbReference type="Proteomes" id="UP000268857"/>
    </source>
</evidence>
<dbReference type="PANTHER" id="PTHR33164:SF43">
    <property type="entry name" value="HTH-TYPE TRANSCRIPTIONAL REPRESSOR YETL"/>
    <property type="match status" value="1"/>
</dbReference>
<evidence type="ECO:0000259" key="1">
    <source>
        <dbReference type="PROSITE" id="PS50995"/>
    </source>
</evidence>
<reference evidence="2 3" key="1">
    <citation type="journal article" date="2019" name="Genome Biol. Evol.">
        <title>Day and night: Metabolic profiles and evolutionary relationships of six axenic non-marine cyanobacteria.</title>
        <authorList>
            <person name="Will S.E."/>
            <person name="Henke P."/>
            <person name="Boedeker C."/>
            <person name="Huang S."/>
            <person name="Brinkmann H."/>
            <person name="Rohde M."/>
            <person name="Jarek M."/>
            <person name="Friedl T."/>
            <person name="Seufert S."/>
            <person name="Schumacher M."/>
            <person name="Overmann J."/>
            <person name="Neumann-Schaal M."/>
            <person name="Petersen J."/>
        </authorList>
    </citation>
    <scope>NUCLEOTIDE SEQUENCE [LARGE SCALE GENOMIC DNA]</scope>
    <source>
        <strain evidence="2 3">PCC 6912</strain>
    </source>
</reference>
<evidence type="ECO:0000313" key="2">
    <source>
        <dbReference type="EMBL" id="RUR79181.1"/>
    </source>
</evidence>
<dbReference type="InterPro" id="IPR000835">
    <property type="entry name" value="HTH_MarR-typ"/>
</dbReference>
<organism evidence="2 3">
    <name type="scientific">Chlorogloeopsis fritschii PCC 6912</name>
    <dbReference type="NCBI Taxonomy" id="211165"/>
    <lineage>
        <taxon>Bacteria</taxon>
        <taxon>Bacillati</taxon>
        <taxon>Cyanobacteriota</taxon>
        <taxon>Cyanophyceae</taxon>
        <taxon>Nostocales</taxon>
        <taxon>Chlorogloeopsidaceae</taxon>
        <taxon>Chlorogloeopsis</taxon>
    </lineage>
</organism>
<dbReference type="Proteomes" id="UP000268857">
    <property type="component" value="Unassembled WGS sequence"/>
</dbReference>
<name>A0A433NB82_CHLFR</name>
<accession>A0A433NB82</accession>
<dbReference type="InterPro" id="IPR036388">
    <property type="entry name" value="WH-like_DNA-bd_sf"/>
</dbReference>
<dbReference type="Pfam" id="PF12802">
    <property type="entry name" value="MarR_2"/>
    <property type="match status" value="1"/>
</dbReference>
<dbReference type="Gene3D" id="1.10.10.10">
    <property type="entry name" value="Winged helix-like DNA-binding domain superfamily/Winged helix DNA-binding domain"/>
    <property type="match status" value="1"/>
</dbReference>
<dbReference type="SUPFAM" id="SSF46785">
    <property type="entry name" value="Winged helix' DNA-binding domain"/>
    <property type="match status" value="1"/>
</dbReference>
<keyword evidence="3" id="KW-1185">Reference proteome</keyword>
<comment type="caution">
    <text evidence="2">The sequence shown here is derived from an EMBL/GenBank/DDBJ whole genome shotgun (WGS) entry which is preliminary data.</text>
</comment>
<proteinExistence type="predicted"/>
<dbReference type="InterPro" id="IPR036390">
    <property type="entry name" value="WH_DNA-bd_sf"/>
</dbReference>
<dbReference type="EMBL" id="RSCJ01000013">
    <property type="protein sequence ID" value="RUR79181.1"/>
    <property type="molecule type" value="Genomic_DNA"/>
</dbReference>
<dbReference type="OrthoDB" id="9799663at2"/>
<dbReference type="PANTHER" id="PTHR33164">
    <property type="entry name" value="TRANSCRIPTIONAL REGULATOR, MARR FAMILY"/>
    <property type="match status" value="1"/>
</dbReference>